<evidence type="ECO:0000313" key="1">
    <source>
        <dbReference type="EMBL" id="KAJ9658693.1"/>
    </source>
</evidence>
<gene>
    <name evidence="1" type="ORF">H2198_003571</name>
</gene>
<dbReference type="Proteomes" id="UP001172386">
    <property type="component" value="Unassembled WGS sequence"/>
</dbReference>
<dbReference type="EMBL" id="JAPDRQ010000048">
    <property type="protein sequence ID" value="KAJ9658693.1"/>
    <property type="molecule type" value="Genomic_DNA"/>
</dbReference>
<reference evidence="1" key="1">
    <citation type="submission" date="2022-10" db="EMBL/GenBank/DDBJ databases">
        <title>Culturing micro-colonial fungi from biological soil crusts in the Mojave desert and describing Neophaeococcomyces mojavensis, and introducing the new genera and species Taxawa tesnikishii.</title>
        <authorList>
            <person name="Kurbessoian T."/>
            <person name="Stajich J.E."/>
        </authorList>
    </citation>
    <scope>NUCLEOTIDE SEQUENCE</scope>
    <source>
        <strain evidence="1">JES_112</strain>
    </source>
</reference>
<organism evidence="1 2">
    <name type="scientific">Neophaeococcomyces mojaviensis</name>
    <dbReference type="NCBI Taxonomy" id="3383035"/>
    <lineage>
        <taxon>Eukaryota</taxon>
        <taxon>Fungi</taxon>
        <taxon>Dikarya</taxon>
        <taxon>Ascomycota</taxon>
        <taxon>Pezizomycotina</taxon>
        <taxon>Eurotiomycetes</taxon>
        <taxon>Chaetothyriomycetidae</taxon>
        <taxon>Chaetothyriales</taxon>
        <taxon>Chaetothyriales incertae sedis</taxon>
        <taxon>Neophaeococcomyces</taxon>
    </lineage>
</organism>
<proteinExistence type="predicted"/>
<sequence length="700" mass="75534">MNNFRKRYVESKQADEARNVLIEDLLQKVDDMQKTMDRNAFVMVLIDGDCMNFLDELVSQGIAGGDKAAQLLRRAVFEYLRYDEDFKHDQKIVVRVYANFRGLSKTYVDKGILPNTTNFLEFVLGFNKAHPLCDFIDAGNHKEAADTKLKEVLSLYIYNVHCKQIVFGASADNGYASFLSSFFVDMDVSSRVRLIKGPPFAFEFQNILPRFKCTEFKNVFRSALIANDSMRQHDSRKSQDLEPLRAQVLFPINGSSYIPWRSKDSGELNEIYGVMDEKTVLSFKQKTAAFKPEQSPADQDSDQSSTNTPAELQYDPLVATTAAPLSSLIPTIANRMPTESEVEAVLISSTNQKLLLSPAALDFGVVKAMAAQRLGLELNFWGRSDQDEWHVKSKKIIKAAVVSFLSYDFWVFTDVINFQEDWVERTDNPPPKNATWMLHHFPPGQSPSSVMRSFSARSWRTKKETLSSMDTSPSTEPHRYSFVFQNSKGQRVDVPQELDLFISVIPSPPTNKLLYIRYELVAAVKHLPSKFDQSDSPLKMQTKNILILALAAASPALAQFPASSSATNNADPVPTTITTDSAAASASASSIISSASSAVSGSGTSIIGSLSSASSSISSSLSSVLSSASSSGGSSAAASASSQASSALSSASSAASAQSSTAASSASAAASSATKTGAAPAVTAGAGIVGAGLLGLAALL</sequence>
<keyword evidence="2" id="KW-1185">Reference proteome</keyword>
<name>A0ACC3AB22_9EURO</name>
<comment type="caution">
    <text evidence="1">The sequence shown here is derived from an EMBL/GenBank/DDBJ whole genome shotgun (WGS) entry which is preliminary data.</text>
</comment>
<accession>A0ACC3AB22</accession>
<protein>
    <submittedName>
        <fullName evidence="1">Uncharacterized protein</fullName>
    </submittedName>
</protein>
<evidence type="ECO:0000313" key="2">
    <source>
        <dbReference type="Proteomes" id="UP001172386"/>
    </source>
</evidence>